<organism evidence="1">
    <name type="scientific">viral metagenome</name>
    <dbReference type="NCBI Taxonomy" id="1070528"/>
    <lineage>
        <taxon>unclassified sequences</taxon>
        <taxon>metagenomes</taxon>
        <taxon>organismal metagenomes</taxon>
    </lineage>
</organism>
<reference evidence="1" key="1">
    <citation type="journal article" date="2020" name="Nature">
        <title>Giant virus diversity and host interactions through global metagenomics.</title>
        <authorList>
            <person name="Schulz F."/>
            <person name="Roux S."/>
            <person name="Paez-Espino D."/>
            <person name="Jungbluth S."/>
            <person name="Walsh D.A."/>
            <person name="Denef V.J."/>
            <person name="McMahon K.D."/>
            <person name="Konstantinidis K.T."/>
            <person name="Eloe-Fadrosh E.A."/>
            <person name="Kyrpides N.C."/>
            <person name="Woyke T."/>
        </authorList>
    </citation>
    <scope>NUCLEOTIDE SEQUENCE</scope>
    <source>
        <strain evidence="1">GVMAG-S-3300010158-109</strain>
    </source>
</reference>
<name>A0A6C0KI37_9ZZZZ</name>
<protein>
    <submittedName>
        <fullName evidence="1">Uncharacterized protein</fullName>
    </submittedName>
</protein>
<evidence type="ECO:0000313" key="1">
    <source>
        <dbReference type="EMBL" id="QHU15998.1"/>
    </source>
</evidence>
<dbReference type="AlphaFoldDB" id="A0A6C0KI37"/>
<dbReference type="EMBL" id="MN740872">
    <property type="protein sequence ID" value="QHU15998.1"/>
    <property type="molecule type" value="Genomic_DNA"/>
</dbReference>
<proteinExistence type="predicted"/>
<sequence length="261" mass="29835">MSFQTVYEIPTIPEFAIHKYKLKEEVDFFGVMDAIMSTLGKLDVDIFPQTKTFEIHSIGYVNNRSVEFYFNIYKNENDEKYVVADRGTGCSFAFMDILREVVNGIMGSILPNSPSKYYAKYSRPVANPITPLVPLSVTDEFPVFDETEYSENLINRITGKFLDIAIMSFESMADFTEKPRKNVSSSLVECLVQNLFHENLTIARCAMTSIANLLQFSYISYEARAAFSDAIQKLDISVKTETLKIVRDRDRASVLLLQYEM</sequence>
<accession>A0A6C0KI37</accession>